<reference evidence="1" key="1">
    <citation type="submission" date="2022-04" db="EMBL/GenBank/DDBJ databases">
        <title>Genome of the entomopathogenic fungus Entomophthora muscae.</title>
        <authorList>
            <person name="Elya C."/>
            <person name="Lovett B.R."/>
            <person name="Lee E."/>
            <person name="Macias A.M."/>
            <person name="Hajek A.E."/>
            <person name="De Bivort B.L."/>
            <person name="Kasson M.T."/>
            <person name="De Fine Licht H.H."/>
            <person name="Stajich J.E."/>
        </authorList>
    </citation>
    <scope>NUCLEOTIDE SEQUENCE</scope>
    <source>
        <strain evidence="1">Berkeley</strain>
    </source>
</reference>
<dbReference type="EMBL" id="QTSX02005034">
    <property type="protein sequence ID" value="KAJ9061913.1"/>
    <property type="molecule type" value="Genomic_DNA"/>
</dbReference>
<organism evidence="1 2">
    <name type="scientific">Entomophthora muscae</name>
    <dbReference type="NCBI Taxonomy" id="34485"/>
    <lineage>
        <taxon>Eukaryota</taxon>
        <taxon>Fungi</taxon>
        <taxon>Fungi incertae sedis</taxon>
        <taxon>Zoopagomycota</taxon>
        <taxon>Entomophthoromycotina</taxon>
        <taxon>Entomophthoromycetes</taxon>
        <taxon>Entomophthorales</taxon>
        <taxon>Entomophthoraceae</taxon>
        <taxon>Entomophthora</taxon>
    </lineage>
</organism>
<sequence length="489" mass="54398">MTLMLTQSKDQPKTRDNGLFQSSCPAGSLQSCSLGASTSPFGATGFLDPYLPMAQRSDEEDMDWQPLNMNRPMSLPSPPRTTLSRAPSLTYSSPTGRNGKEEVQETRTIRVDYDPISGNKRINQFEVLKELGRGCHGKVKLGRDTVTGELVAIKIVHKNTRRRLGSRNALSTQMAKVQREIAILKKCQHPHVVQLKEVIDDPASRKIYMVLEYMDGGEVQFTDVDGSGPILDTPTIRHILRNVIVGLEYLHRQGVIHRDIKPANLLWSQDGQVKISDFGVSFCRRQVLNDIPDDFSDISASPPLDPLSTPVPQLHSSGLDEDELELAKTAGSPAFFAPELCWSGEDGAPRPPITAAIDVWALGITLYCLAFGRPPFVAESEYELFETIPRAPLEFPPGTAESDPELVDLLRGLLCKDPSSRLTLAHARMHPWILGDLEDPTAWAQAADPDHYPKLEVTEEEVKHAVTIKERLRKHLRKLSESFLRTFGK</sequence>
<evidence type="ECO:0000313" key="2">
    <source>
        <dbReference type="Proteomes" id="UP001165960"/>
    </source>
</evidence>
<keyword evidence="2" id="KW-1185">Reference proteome</keyword>
<accession>A0ACC2SHU1</accession>
<evidence type="ECO:0000313" key="1">
    <source>
        <dbReference type="EMBL" id="KAJ9061913.1"/>
    </source>
</evidence>
<proteinExistence type="predicted"/>
<dbReference type="Proteomes" id="UP001165960">
    <property type="component" value="Unassembled WGS sequence"/>
</dbReference>
<protein>
    <submittedName>
        <fullName evidence="1">Uncharacterized protein</fullName>
    </submittedName>
</protein>
<gene>
    <name evidence="1" type="ORF">DSO57_1015945</name>
</gene>
<comment type="caution">
    <text evidence="1">The sequence shown here is derived from an EMBL/GenBank/DDBJ whole genome shotgun (WGS) entry which is preliminary data.</text>
</comment>
<name>A0ACC2SHU1_9FUNG</name>